<feature type="compositionally biased region" description="Polar residues" evidence="1">
    <location>
        <begin position="72"/>
        <end position="90"/>
    </location>
</feature>
<dbReference type="EMBL" id="NMUH01004736">
    <property type="protein sequence ID" value="MQM10653.1"/>
    <property type="molecule type" value="Genomic_DNA"/>
</dbReference>
<gene>
    <name evidence="2" type="ORF">Taro_043552</name>
</gene>
<keyword evidence="3" id="KW-1185">Reference proteome</keyword>
<feature type="region of interest" description="Disordered" evidence="1">
    <location>
        <begin position="1"/>
        <end position="44"/>
    </location>
</feature>
<reference evidence="2" key="1">
    <citation type="submission" date="2017-07" db="EMBL/GenBank/DDBJ databases">
        <title>Taro Niue Genome Assembly and Annotation.</title>
        <authorList>
            <person name="Atibalentja N."/>
            <person name="Keating K."/>
            <person name="Fields C.J."/>
        </authorList>
    </citation>
    <scope>NUCLEOTIDE SEQUENCE</scope>
    <source>
        <strain evidence="2">Niue_2</strain>
        <tissue evidence="2">Leaf</tissue>
    </source>
</reference>
<dbReference type="AlphaFoldDB" id="A0A843WGR1"/>
<comment type="caution">
    <text evidence="2">The sequence shown here is derived from an EMBL/GenBank/DDBJ whole genome shotgun (WGS) entry which is preliminary data.</text>
</comment>
<sequence>MAPHGPSRPNRLAWPPGKAPHVLGYQPKASEHDPYTRIPPSPKGSLRTLHSLFGSGAAYRTGRARSALRPPINTSCAPKHQVPTSRSSYRANPLLDTFRPEKSGEALRLPTAVMAAAQHAPNDQVEH</sequence>
<name>A0A843WGR1_COLES</name>
<proteinExistence type="predicted"/>
<evidence type="ECO:0000256" key="1">
    <source>
        <dbReference type="SAM" id="MobiDB-lite"/>
    </source>
</evidence>
<accession>A0A843WGR1</accession>
<dbReference type="Proteomes" id="UP000652761">
    <property type="component" value="Unassembled WGS sequence"/>
</dbReference>
<organism evidence="2 3">
    <name type="scientific">Colocasia esculenta</name>
    <name type="common">Wild taro</name>
    <name type="synonym">Arum esculentum</name>
    <dbReference type="NCBI Taxonomy" id="4460"/>
    <lineage>
        <taxon>Eukaryota</taxon>
        <taxon>Viridiplantae</taxon>
        <taxon>Streptophyta</taxon>
        <taxon>Embryophyta</taxon>
        <taxon>Tracheophyta</taxon>
        <taxon>Spermatophyta</taxon>
        <taxon>Magnoliopsida</taxon>
        <taxon>Liliopsida</taxon>
        <taxon>Araceae</taxon>
        <taxon>Aroideae</taxon>
        <taxon>Colocasieae</taxon>
        <taxon>Colocasia</taxon>
    </lineage>
</organism>
<evidence type="ECO:0000313" key="3">
    <source>
        <dbReference type="Proteomes" id="UP000652761"/>
    </source>
</evidence>
<feature type="region of interest" description="Disordered" evidence="1">
    <location>
        <begin position="62"/>
        <end position="92"/>
    </location>
</feature>
<evidence type="ECO:0000313" key="2">
    <source>
        <dbReference type="EMBL" id="MQM10653.1"/>
    </source>
</evidence>
<protein>
    <submittedName>
        <fullName evidence="2">Uncharacterized protein</fullName>
    </submittedName>
</protein>